<dbReference type="Gene3D" id="1.25.40.20">
    <property type="entry name" value="Ankyrin repeat-containing domain"/>
    <property type="match status" value="1"/>
</dbReference>
<name>A0AAD5Q6U3_PYTIN</name>
<dbReference type="SMART" id="SM00248">
    <property type="entry name" value="ANK"/>
    <property type="match status" value="4"/>
</dbReference>
<dbReference type="Proteomes" id="UP001209570">
    <property type="component" value="Unassembled WGS sequence"/>
</dbReference>
<evidence type="ECO:0008006" key="3">
    <source>
        <dbReference type="Google" id="ProtNLM"/>
    </source>
</evidence>
<dbReference type="InterPro" id="IPR051616">
    <property type="entry name" value="Cul2-RING_E3_ligase_SR"/>
</dbReference>
<comment type="caution">
    <text evidence="1">The sequence shown here is derived from an EMBL/GenBank/DDBJ whole genome shotgun (WGS) entry which is preliminary data.</text>
</comment>
<organism evidence="1 2">
    <name type="scientific">Pythium insidiosum</name>
    <name type="common">Pythiosis disease agent</name>
    <dbReference type="NCBI Taxonomy" id="114742"/>
    <lineage>
        <taxon>Eukaryota</taxon>
        <taxon>Sar</taxon>
        <taxon>Stramenopiles</taxon>
        <taxon>Oomycota</taxon>
        <taxon>Peronosporomycetes</taxon>
        <taxon>Pythiales</taxon>
        <taxon>Pythiaceae</taxon>
        <taxon>Pythium</taxon>
    </lineage>
</organism>
<gene>
    <name evidence="1" type="ORF">P43SY_003051</name>
</gene>
<dbReference type="SUPFAM" id="SSF48403">
    <property type="entry name" value="Ankyrin repeat"/>
    <property type="match status" value="1"/>
</dbReference>
<dbReference type="EMBL" id="JAKCXM010000120">
    <property type="protein sequence ID" value="KAJ0401730.1"/>
    <property type="molecule type" value="Genomic_DNA"/>
</dbReference>
<proteinExistence type="predicted"/>
<dbReference type="InterPro" id="IPR002110">
    <property type="entry name" value="Ankyrin_rpt"/>
</dbReference>
<dbReference type="Pfam" id="PF12796">
    <property type="entry name" value="Ank_2"/>
    <property type="match status" value="1"/>
</dbReference>
<accession>A0AAD5Q6U3</accession>
<reference evidence="1" key="1">
    <citation type="submission" date="2021-12" db="EMBL/GenBank/DDBJ databases">
        <title>Prjna785345.</title>
        <authorList>
            <person name="Rujirawat T."/>
            <person name="Krajaejun T."/>
        </authorList>
    </citation>
    <scope>NUCLEOTIDE SEQUENCE</scope>
    <source>
        <strain evidence="1">Pi057C3</strain>
    </source>
</reference>
<protein>
    <recommendedName>
        <fullName evidence="3">Ankyrin repeat protein</fullName>
    </recommendedName>
</protein>
<evidence type="ECO:0000313" key="2">
    <source>
        <dbReference type="Proteomes" id="UP001209570"/>
    </source>
</evidence>
<dbReference type="PANTHER" id="PTHR46224:SF64">
    <property type="entry name" value="IQ MOTIF AND ANKYRIN REPEAT DOMAIN-CONTAINING PROTEIN 1"/>
    <property type="match status" value="1"/>
</dbReference>
<dbReference type="PANTHER" id="PTHR46224">
    <property type="entry name" value="ANKYRIN REPEAT FAMILY PROTEIN"/>
    <property type="match status" value="1"/>
</dbReference>
<sequence length="317" mass="34896">MEASLRRNRRDVSLQAEVTALYAMGSAIVRGGHVDSVDLLCTAPLARQVMPYCLSRALLPDMLHEAANGGYVEIVEKILACDLLDPDDAVSPFPIAIESEQVEIVRLMLAYGYEIPFDNDWDLPPNLELISILINSLVDVNEGALTKCGTLLHRVIRGRSEVGARLLLSSGADPNVMESKRSALGVAMSRSDRDCVTLLMEYHADMVEGPTSCTVLEWAADELHVDLVEYLVSRGIGILTRSGRPSFALACACAYQYRVRSALQTQKRCAIISLLLRTRTISQQELAAALARAKALGFSEAVELLREYNRDQDVEMQ</sequence>
<dbReference type="AlphaFoldDB" id="A0AAD5Q6U3"/>
<evidence type="ECO:0000313" key="1">
    <source>
        <dbReference type="EMBL" id="KAJ0401730.1"/>
    </source>
</evidence>
<dbReference type="InterPro" id="IPR036770">
    <property type="entry name" value="Ankyrin_rpt-contain_sf"/>
</dbReference>
<keyword evidence="2" id="KW-1185">Reference proteome</keyword>